<dbReference type="Proteomes" id="UP000286097">
    <property type="component" value="Unassembled WGS sequence"/>
</dbReference>
<evidence type="ECO:0000313" key="2">
    <source>
        <dbReference type="EMBL" id="RMX63346.1"/>
    </source>
</evidence>
<name>A0A3M6VD52_9STRA</name>
<organism evidence="2 4">
    <name type="scientific">Peronospora effusa</name>
    <dbReference type="NCBI Taxonomy" id="542832"/>
    <lineage>
        <taxon>Eukaryota</taxon>
        <taxon>Sar</taxon>
        <taxon>Stramenopiles</taxon>
        <taxon>Oomycota</taxon>
        <taxon>Peronosporomycetes</taxon>
        <taxon>Peronosporales</taxon>
        <taxon>Peronosporaceae</taxon>
        <taxon>Peronospora</taxon>
    </lineage>
</organism>
<reference evidence="4 5" key="1">
    <citation type="submission" date="2018-06" db="EMBL/GenBank/DDBJ databases">
        <title>Comparative genomics of downy mildews reveals potential adaptations to biotrophy.</title>
        <authorList>
            <person name="Fletcher K."/>
            <person name="Klosterman S.J."/>
            <person name="Derevnina L."/>
            <person name="Martin F."/>
            <person name="Koike S."/>
            <person name="Reyes Chin-Wo S."/>
            <person name="Mou B."/>
            <person name="Michelmore R."/>
        </authorList>
    </citation>
    <scope>NUCLEOTIDE SEQUENCE [LARGE SCALE GENOMIC DNA]</scope>
    <source>
        <strain evidence="3 5">R13</strain>
        <strain evidence="2 4">R14</strain>
    </source>
</reference>
<gene>
    <name evidence="3" type="ORF">DD237_003715</name>
    <name evidence="2" type="ORF">DD238_005435</name>
</gene>
<dbReference type="EMBL" id="QKXF01000208">
    <property type="protein sequence ID" value="RQM14327.1"/>
    <property type="molecule type" value="Genomic_DNA"/>
</dbReference>
<protein>
    <submittedName>
        <fullName evidence="2">Uncharacterized protein</fullName>
    </submittedName>
</protein>
<sequence length="353" mass="38318">MGAGPSLGKFLKSMDDADLIELVENAYKLEPQRMDKIFALVKERYCEGPQQSRGIDDVESDTSLSLSSALLPPTASDMSSSPPATPILNEMLQSTSEPVTSISITTNSCSNSSDAVTTTRSINRTPDASDDTSILTGIKDPMNALWTFKGHPLRELQAAGKNPQNTGNRALLHQGILHADHLGKNGGDIVDPSTGAILTPQGEVDTDGYPVIYGSCGRDKRYGRCSVCYFRGLRCNTAHYCACCQRSVCIRPRKYPGEEHHKICWNVLHMDKDMIQRVEKKKKRKLQALTVAATATASGAVSRLMNVETCNNEDADSGDSYRQNESRSQSVVDLHRAPSIPTVVADVSGAVDL</sequence>
<dbReference type="AlphaFoldDB" id="A0A3M6VD52"/>
<keyword evidence="4" id="KW-1185">Reference proteome</keyword>
<evidence type="ECO:0000313" key="4">
    <source>
        <dbReference type="Proteomes" id="UP000282087"/>
    </source>
</evidence>
<evidence type="ECO:0000313" key="3">
    <source>
        <dbReference type="EMBL" id="RQM14327.1"/>
    </source>
</evidence>
<proteinExistence type="predicted"/>
<feature type="region of interest" description="Disordered" evidence="1">
    <location>
        <begin position="104"/>
        <end position="135"/>
    </location>
</feature>
<dbReference type="EMBL" id="QLLG01000416">
    <property type="protein sequence ID" value="RMX63346.1"/>
    <property type="molecule type" value="Genomic_DNA"/>
</dbReference>
<accession>A0A3M6VD52</accession>
<evidence type="ECO:0000313" key="5">
    <source>
        <dbReference type="Proteomes" id="UP000286097"/>
    </source>
</evidence>
<feature type="compositionally biased region" description="Low complexity" evidence="1">
    <location>
        <begin position="104"/>
        <end position="113"/>
    </location>
</feature>
<dbReference type="Proteomes" id="UP000282087">
    <property type="component" value="Unassembled WGS sequence"/>
</dbReference>
<dbReference type="VEuPathDB" id="FungiDB:DD237_003715"/>
<comment type="caution">
    <text evidence="2">The sequence shown here is derived from an EMBL/GenBank/DDBJ whole genome shotgun (WGS) entry which is preliminary data.</text>
</comment>
<dbReference type="OrthoDB" id="166190at2759"/>
<feature type="compositionally biased region" description="Polar residues" evidence="1">
    <location>
        <begin position="114"/>
        <end position="135"/>
    </location>
</feature>
<evidence type="ECO:0000256" key="1">
    <source>
        <dbReference type="SAM" id="MobiDB-lite"/>
    </source>
</evidence>